<comment type="similarity">
    <text evidence="1">Belongs to the CC2D1 family.</text>
</comment>
<dbReference type="InterPro" id="IPR037772">
    <property type="entry name" value="C2_Freud"/>
</dbReference>
<dbReference type="InterPro" id="IPR006608">
    <property type="entry name" value="CC2D1A/B_DM14"/>
</dbReference>
<feature type="compositionally biased region" description="Low complexity" evidence="2">
    <location>
        <begin position="1172"/>
        <end position="1187"/>
    </location>
</feature>
<dbReference type="SMART" id="SM00685">
    <property type="entry name" value="DM14"/>
    <property type="match status" value="4"/>
</dbReference>
<feature type="compositionally biased region" description="Acidic residues" evidence="2">
    <location>
        <begin position="389"/>
        <end position="400"/>
    </location>
</feature>
<evidence type="ECO:0000256" key="1">
    <source>
        <dbReference type="ARBA" id="ARBA00010672"/>
    </source>
</evidence>
<dbReference type="FunFam" id="3.40.630.30:FF:000013">
    <property type="entry name" value="cysteine-rich protein 2-binding protein-like"/>
    <property type="match status" value="1"/>
</dbReference>
<feature type="compositionally biased region" description="Acidic residues" evidence="2">
    <location>
        <begin position="1259"/>
        <end position="1268"/>
    </location>
</feature>
<dbReference type="Pfam" id="PF00583">
    <property type="entry name" value="Acetyltransf_1"/>
    <property type="match status" value="1"/>
</dbReference>
<feature type="region of interest" description="Disordered" evidence="2">
    <location>
        <begin position="203"/>
        <end position="323"/>
    </location>
</feature>
<feature type="compositionally biased region" description="Polar residues" evidence="2">
    <location>
        <begin position="1085"/>
        <end position="1112"/>
    </location>
</feature>
<dbReference type="CDD" id="cd08690">
    <property type="entry name" value="C2_Freud-1"/>
    <property type="match status" value="1"/>
</dbReference>
<feature type="region of interest" description="Disordered" evidence="2">
    <location>
        <begin position="1136"/>
        <end position="1313"/>
    </location>
</feature>
<feature type="region of interest" description="Disordered" evidence="2">
    <location>
        <begin position="349"/>
        <end position="411"/>
    </location>
</feature>
<dbReference type="InterPro" id="IPR016181">
    <property type="entry name" value="Acyl_CoA_acyltransferase"/>
</dbReference>
<dbReference type="PANTHER" id="PTHR13076">
    <property type="entry name" value="COILED-COIL AND C2 DOMAIN-CONTAINING PROTEIN 1-LIKE"/>
    <property type="match status" value="1"/>
</dbReference>
<feature type="compositionally biased region" description="Basic and acidic residues" evidence="2">
    <location>
        <begin position="299"/>
        <end position="313"/>
    </location>
</feature>
<dbReference type="SMART" id="SM00239">
    <property type="entry name" value="C2"/>
    <property type="match status" value="1"/>
</dbReference>
<dbReference type="Pfam" id="PF21528">
    <property type="entry name" value="CC2D1A-B_DM14"/>
    <property type="match status" value="3"/>
</dbReference>
<feature type="compositionally biased region" description="Pro residues" evidence="2">
    <location>
        <begin position="136"/>
        <end position="159"/>
    </location>
</feature>
<feature type="compositionally biased region" description="Low complexity" evidence="2">
    <location>
        <begin position="160"/>
        <end position="180"/>
    </location>
</feature>
<feature type="compositionally biased region" description="Low complexity" evidence="2">
    <location>
        <begin position="526"/>
        <end position="546"/>
    </location>
</feature>
<organism evidence="5 6">
    <name type="scientific">Batillaria attramentaria</name>
    <dbReference type="NCBI Taxonomy" id="370345"/>
    <lineage>
        <taxon>Eukaryota</taxon>
        <taxon>Metazoa</taxon>
        <taxon>Spiralia</taxon>
        <taxon>Lophotrochozoa</taxon>
        <taxon>Mollusca</taxon>
        <taxon>Gastropoda</taxon>
        <taxon>Caenogastropoda</taxon>
        <taxon>Sorbeoconcha</taxon>
        <taxon>Cerithioidea</taxon>
        <taxon>Batillariidae</taxon>
        <taxon>Batillaria</taxon>
    </lineage>
</organism>
<protein>
    <recommendedName>
        <fullName evidence="7">C2 domain-containing protein</fullName>
    </recommendedName>
</protein>
<feature type="compositionally biased region" description="Low complexity" evidence="2">
    <location>
        <begin position="250"/>
        <end position="267"/>
    </location>
</feature>
<evidence type="ECO:0000256" key="2">
    <source>
        <dbReference type="SAM" id="MobiDB-lite"/>
    </source>
</evidence>
<dbReference type="InterPro" id="IPR035892">
    <property type="entry name" value="C2_domain_sf"/>
</dbReference>
<feature type="domain" description="N-acetyltransferase" evidence="4">
    <location>
        <begin position="1506"/>
        <end position="1650"/>
    </location>
</feature>
<gene>
    <name evidence="5" type="ORF">BaRGS_00007560</name>
</gene>
<evidence type="ECO:0008006" key="7">
    <source>
        <dbReference type="Google" id="ProtNLM"/>
    </source>
</evidence>
<dbReference type="Gene3D" id="3.40.630.30">
    <property type="match status" value="1"/>
</dbReference>
<dbReference type="PROSITE" id="PS51186">
    <property type="entry name" value="GNAT"/>
    <property type="match status" value="1"/>
</dbReference>
<reference evidence="5 6" key="1">
    <citation type="journal article" date="2023" name="Sci. Data">
        <title>Genome assembly of the Korean intertidal mud-creeper Batillaria attramentaria.</title>
        <authorList>
            <person name="Patra A.K."/>
            <person name="Ho P.T."/>
            <person name="Jun S."/>
            <person name="Lee S.J."/>
            <person name="Kim Y."/>
            <person name="Won Y.J."/>
        </authorList>
    </citation>
    <scope>NUCLEOTIDE SEQUENCE [LARGE SCALE GENOMIC DNA]</scope>
    <source>
        <strain evidence="5">Wonlab-2016</strain>
    </source>
</reference>
<dbReference type="PANTHER" id="PTHR13076:SF9">
    <property type="entry name" value="COILED-COIL AND C2 DOMAIN-CONTAINING PROTEIN 1-LIKE"/>
    <property type="match status" value="1"/>
</dbReference>
<proteinExistence type="inferred from homology"/>
<accession>A0ABD0LPD8</accession>
<dbReference type="EMBL" id="JACVVK020000033">
    <property type="protein sequence ID" value="KAK7501075.1"/>
    <property type="molecule type" value="Genomic_DNA"/>
</dbReference>
<dbReference type="InterPro" id="IPR000008">
    <property type="entry name" value="C2_dom"/>
</dbReference>
<dbReference type="SUPFAM" id="SSF49562">
    <property type="entry name" value="C2 domain (Calcium/lipid-binding domain, CaLB)"/>
    <property type="match status" value="1"/>
</dbReference>
<dbReference type="SUPFAM" id="SSF55729">
    <property type="entry name" value="Acyl-CoA N-acyltransferases (Nat)"/>
    <property type="match status" value="1"/>
</dbReference>
<feature type="compositionally biased region" description="Low complexity" evidence="2">
    <location>
        <begin position="1027"/>
        <end position="1039"/>
    </location>
</feature>
<dbReference type="Gene3D" id="3.90.980.20">
    <property type="match status" value="1"/>
</dbReference>
<feature type="region of interest" description="Disordered" evidence="2">
    <location>
        <begin position="1066"/>
        <end position="1119"/>
    </location>
</feature>
<name>A0ABD0LPD8_9CAEN</name>
<dbReference type="Pfam" id="PF00168">
    <property type="entry name" value="C2"/>
    <property type="match status" value="1"/>
</dbReference>
<feature type="compositionally biased region" description="Basic and acidic residues" evidence="2">
    <location>
        <begin position="203"/>
        <end position="221"/>
    </location>
</feature>
<feature type="compositionally biased region" description="Low complexity" evidence="2">
    <location>
        <begin position="485"/>
        <end position="509"/>
    </location>
</feature>
<evidence type="ECO:0000259" key="3">
    <source>
        <dbReference type="PROSITE" id="PS50004"/>
    </source>
</evidence>
<keyword evidence="6" id="KW-1185">Reference proteome</keyword>
<feature type="compositionally biased region" description="Low complexity" evidence="2">
    <location>
        <begin position="283"/>
        <end position="297"/>
    </location>
</feature>
<evidence type="ECO:0000313" key="6">
    <source>
        <dbReference type="Proteomes" id="UP001519460"/>
    </source>
</evidence>
<feature type="region of interest" description="Disordered" evidence="2">
    <location>
        <begin position="43"/>
        <end position="69"/>
    </location>
</feature>
<feature type="region of interest" description="Disordered" evidence="2">
    <location>
        <begin position="1"/>
        <end position="30"/>
    </location>
</feature>
<feature type="region of interest" description="Disordered" evidence="2">
    <location>
        <begin position="425"/>
        <end position="447"/>
    </location>
</feature>
<feature type="compositionally biased region" description="Basic and acidic residues" evidence="2">
    <location>
        <begin position="425"/>
        <end position="434"/>
    </location>
</feature>
<feature type="compositionally biased region" description="Polar residues" evidence="2">
    <location>
        <begin position="1223"/>
        <end position="1233"/>
    </location>
</feature>
<comment type="caution">
    <text evidence="5">The sequence shown here is derived from an EMBL/GenBank/DDBJ whole genome shotgun (WGS) entry which is preliminary data.</text>
</comment>
<evidence type="ECO:0000259" key="4">
    <source>
        <dbReference type="PROSITE" id="PS51186"/>
    </source>
</evidence>
<dbReference type="CDD" id="cd04301">
    <property type="entry name" value="NAT_SF"/>
    <property type="match status" value="1"/>
</dbReference>
<feature type="region of interest" description="Disordered" evidence="2">
    <location>
        <begin position="1019"/>
        <end position="1054"/>
    </location>
</feature>
<feature type="compositionally biased region" description="Low complexity" evidence="2">
    <location>
        <begin position="1199"/>
        <end position="1214"/>
    </location>
</feature>
<dbReference type="Gene3D" id="2.60.40.150">
    <property type="entry name" value="C2 domain"/>
    <property type="match status" value="1"/>
</dbReference>
<feature type="region of interest" description="Disordered" evidence="2">
    <location>
        <begin position="466"/>
        <end position="550"/>
    </location>
</feature>
<dbReference type="InterPro" id="IPR000182">
    <property type="entry name" value="GNAT_dom"/>
</dbReference>
<dbReference type="PROSITE" id="PS50004">
    <property type="entry name" value="C2"/>
    <property type="match status" value="1"/>
</dbReference>
<feature type="region of interest" description="Disordered" evidence="2">
    <location>
        <begin position="131"/>
        <end position="188"/>
    </location>
</feature>
<dbReference type="InterPro" id="IPR039725">
    <property type="entry name" value="CC2D1A/B"/>
</dbReference>
<sequence length="1650" mass="181801">MFGKKSKPQQSDPSKRKGAELMNQMGFGMPTNMEDMEAMVYGDDDDDDLEAELAALTGEETQPRKASPKKKAHKVIYYYISNRVMNVTGPVSMSVIEQMATRSMYEMEDDDEEVSDTEDPDLLAELQELQEDDEPPSAPVPTRSPAPSHPPPTQSPPVFAPTTSQGQSPQTSPSPAASSSHPFGGDAVTVIQDRIAMYQQAFDRAKATGDASKQRRLDRGLKTLTDTLRKVKAGKPIAEDDIPPPVALGTTSSTASTPSPTHTSPEPRQSPAHQSRPPVVDLPGPSSAPPSTSSASPDKNTHKMLETRRDQYRHAALAAKRGGDIPTASKYVKIAKQFDTVIEALDEGKPIDLSKMPPPPPEIKARQPTPEVQVQKSAMQGAGGKDGAAEEVEVPPEPTEEEAKRLFQAPDAPRTVMEALIQRLEKYKSSEDSAKAAGESSKARRMGRIVKQYQDAIKMYKAGKPVDFDELPVPPGFGPIPKDAGPPTAAASPSPRQPAPTGGASASALPPAPTPKPQAVSPQRPAGPVASGASVKSSSSGTSVDGGSHGISRTAAALQAKKNKDLELAKQHIRMMKGIEPMVEALEAGLPVDLAQVPPSPLANEDNEDKYVVVSAEECTPTGDREEVFTQLEQDLITQIRTCATNTQHFTKLGDVPAAAKCNTELGEAEMEVTVIRGISYNLPSGYSEKDMDTTVKYEFGFPSEEPQTGHTQTVKETVNPEYNDTFKLQINRKSRAFARYIERKGIKFDVYIKRGFFKGDKLLGSATVKLTPLESKCTLHDSFDLSEGRKSVGGKLEVKIRVRDPFKGRQVEESKEKWLVIDQFIRTLGSKSQAAPAGAQKAKNEGTTCMEVLRYEKQQLDKQISYLKDSLTAIQMQTLRHKSALLEEKLELQQKQLREGGREAWLAYIGVVEKEMAGFEHEARQLTRIGEVQKAETMINKHRLAKKELTAIKAKISTLQVVMLALYNLQLGGGGKCGYYRWKEHVCGFIDKNWTVFFGAQRCCASVLLTWCDAGSKQSHRGGKHQTSSATTASQESQDNTMEAKRPRRSRPFSLNAAMELKAMRRSVAASGRSRRSCTKVESPEQTEVSPQVATPTATESLQSTSGTRNISDPDPFIGLSLSSVESARQSAELCAETSADTDVKPSGSGAQIMSPGYQRGPEEMMDFIQSENSNPSTSCLSSRSSSHADLTWDEDSQASLATSSQSFTASSQELRQRGTDGDTQTDSSQPDVTAACQMESGPEDTDVTMDSEGPSEREEDGGTSEEEGAREGSSEGEEEQEGAGKVPVRRRHPMKNPATQDEDQPENIPRLNLRPITLYDESVLLKRLNACTEVKKSEDGETELPSWKVEQLAQARNRLRRKLIVRKLKRDRGLPEFDLDAHMTQLSMNYWGTAPPSQDLEGLNPYGAPMTRHPHGYVRTLDRFLARLGGAGISIQHTSFRTRLVGFEDDQLQPITSPYTLRVLKPFIRRDTESRPLKLKLLQEIIAYPHRNDPDWVPPPPAPIDYCYVRPQHIPSVNMLCSAFFWPGIDLSECLQYPDFSCVVLYKKIVVAFAFMVPDVKHNEAYISFIFTHPEWRNAGIASFMLYHLIQTCMGKDVTLHVSATNPAMLLYQKFGFKAEELCLDFYDKYFPVNSRECKHAFFLRLHR</sequence>
<evidence type="ECO:0000313" key="5">
    <source>
        <dbReference type="EMBL" id="KAK7501075.1"/>
    </source>
</evidence>
<dbReference type="Proteomes" id="UP001519460">
    <property type="component" value="Unassembled WGS sequence"/>
</dbReference>
<feature type="domain" description="C2" evidence="3">
    <location>
        <begin position="652"/>
        <end position="784"/>
    </location>
</feature>